<keyword evidence="5" id="KW-1185">Reference proteome</keyword>
<proteinExistence type="predicted"/>
<protein>
    <submittedName>
        <fullName evidence="4">Glycosyltransferase</fullName>
    </submittedName>
</protein>
<sequence>MTTPLDARCERARQLSAAGRLDEAIAELRQVLKQSPEFLPALEGLAYVSLRTNAFESAADAFDRLMALVPQPGAQASFDAAMASLQAGRQMRAEALFEATVQQSPDVIGTMHTVGLTWAQAGDNARALVWFERTSAKAPALWQAHFNRGRALGALGRYDEEIDAYRLAIAIAPQQPDPLVNLGVALREQHAFAEALQCLREAVRLAPEHAGARTNRAQTNLLLGDFEHGWHDYEWRWQDSGQRRRFSDRLWDGRTPLAGKTVFVHSEPGLGNTLQFVRFVPRLVAMGAHVVLSVQAPLVTLLGGFARGVTVLGDHMPVPSFDWQLPLLSLPHLLKVGGDVATPLPYLRSSAGREMIWRSMLGKKPEGAMRVGFVWRAGPMPSAPAQRDVGLAHWAPVFGADAHFYALQVDATDDERAELARYGNVHDIGAKLSDFAETAAVMAQMDLVIAVDTAALHLAGALGKPVWGLVGFTPDWRWQLSRRDSDWYPSLTLHRQSQRGDWDGVMAQVGADLATLVRGAQAAR</sequence>
<keyword evidence="4" id="KW-0808">Transferase</keyword>
<dbReference type="Gene3D" id="1.25.40.10">
    <property type="entry name" value="Tetratricopeptide repeat domain"/>
    <property type="match status" value="1"/>
</dbReference>
<evidence type="ECO:0000256" key="3">
    <source>
        <dbReference type="PROSITE-ProRule" id="PRU00339"/>
    </source>
</evidence>
<organism evidence="4 5">
    <name type="scientific">Pandoraea eparura</name>
    <dbReference type="NCBI Taxonomy" id="2508291"/>
    <lineage>
        <taxon>Bacteria</taxon>
        <taxon>Pseudomonadati</taxon>
        <taxon>Pseudomonadota</taxon>
        <taxon>Betaproteobacteria</taxon>
        <taxon>Burkholderiales</taxon>
        <taxon>Burkholderiaceae</taxon>
        <taxon>Pandoraea</taxon>
    </lineage>
</organism>
<keyword evidence="1" id="KW-0677">Repeat</keyword>
<dbReference type="Gene3D" id="3.40.50.2000">
    <property type="entry name" value="Glycogen Phosphorylase B"/>
    <property type="match status" value="1"/>
</dbReference>
<name>A0A5E4SCX6_9BURK</name>
<dbReference type="Proteomes" id="UP000400981">
    <property type="component" value="Unassembled WGS sequence"/>
</dbReference>
<dbReference type="PANTHER" id="PTHR44943:SF4">
    <property type="entry name" value="TPR REPEAT-CONTAINING PROTEIN MJ0798"/>
    <property type="match status" value="1"/>
</dbReference>
<accession>A0A5E4SCX6</accession>
<dbReference type="EMBL" id="CABPSH010000001">
    <property type="protein sequence ID" value="VVD71899.1"/>
    <property type="molecule type" value="Genomic_DNA"/>
</dbReference>
<keyword evidence="2 3" id="KW-0802">TPR repeat</keyword>
<feature type="repeat" description="TPR" evidence="3">
    <location>
        <begin position="142"/>
        <end position="175"/>
    </location>
</feature>
<evidence type="ECO:0000313" key="5">
    <source>
        <dbReference type="Proteomes" id="UP000400981"/>
    </source>
</evidence>
<dbReference type="Pfam" id="PF01075">
    <property type="entry name" value="Glyco_transf_9"/>
    <property type="match status" value="1"/>
</dbReference>
<reference evidence="4 5" key="1">
    <citation type="submission" date="2019-08" db="EMBL/GenBank/DDBJ databases">
        <authorList>
            <person name="Peeters C."/>
        </authorList>
    </citation>
    <scope>NUCLEOTIDE SEQUENCE [LARGE SCALE GENOMIC DNA]</scope>
    <source>
        <strain evidence="4 5">LMG 31012</strain>
    </source>
</reference>
<dbReference type="AlphaFoldDB" id="A0A5E4SCX6"/>
<dbReference type="Pfam" id="PF13432">
    <property type="entry name" value="TPR_16"/>
    <property type="match status" value="1"/>
</dbReference>
<dbReference type="SMART" id="SM00028">
    <property type="entry name" value="TPR"/>
    <property type="match status" value="5"/>
</dbReference>
<dbReference type="SUPFAM" id="SSF48452">
    <property type="entry name" value="TPR-like"/>
    <property type="match status" value="1"/>
</dbReference>
<dbReference type="SUPFAM" id="SSF53756">
    <property type="entry name" value="UDP-Glycosyltransferase/glycogen phosphorylase"/>
    <property type="match status" value="1"/>
</dbReference>
<dbReference type="RefSeq" id="WP_174978086.1">
    <property type="nucleotide sequence ID" value="NZ_CABPSH010000001.1"/>
</dbReference>
<dbReference type="PROSITE" id="PS50005">
    <property type="entry name" value="TPR"/>
    <property type="match status" value="2"/>
</dbReference>
<evidence type="ECO:0000256" key="1">
    <source>
        <dbReference type="ARBA" id="ARBA00022737"/>
    </source>
</evidence>
<feature type="repeat" description="TPR" evidence="3">
    <location>
        <begin position="176"/>
        <end position="209"/>
    </location>
</feature>
<dbReference type="InterPro" id="IPR011990">
    <property type="entry name" value="TPR-like_helical_dom_sf"/>
</dbReference>
<dbReference type="InterPro" id="IPR002201">
    <property type="entry name" value="Glyco_trans_9"/>
</dbReference>
<dbReference type="GO" id="GO:0016757">
    <property type="term" value="F:glycosyltransferase activity"/>
    <property type="evidence" value="ECO:0007669"/>
    <property type="project" value="InterPro"/>
</dbReference>
<dbReference type="PANTHER" id="PTHR44943">
    <property type="entry name" value="CELLULOSE SYNTHASE OPERON PROTEIN C"/>
    <property type="match status" value="1"/>
</dbReference>
<evidence type="ECO:0000256" key="2">
    <source>
        <dbReference type="ARBA" id="ARBA00022803"/>
    </source>
</evidence>
<dbReference type="Pfam" id="PF07719">
    <property type="entry name" value="TPR_2"/>
    <property type="match status" value="1"/>
</dbReference>
<dbReference type="InterPro" id="IPR051685">
    <property type="entry name" value="Ycf3/AcsC/BcsC/TPR_MFPF"/>
</dbReference>
<gene>
    <name evidence="4" type="ORF">PEP31012_00650</name>
</gene>
<evidence type="ECO:0000313" key="4">
    <source>
        <dbReference type="EMBL" id="VVD71899.1"/>
    </source>
</evidence>
<dbReference type="Pfam" id="PF14559">
    <property type="entry name" value="TPR_19"/>
    <property type="match status" value="1"/>
</dbReference>
<dbReference type="InterPro" id="IPR019734">
    <property type="entry name" value="TPR_rpt"/>
</dbReference>
<dbReference type="InterPro" id="IPR013105">
    <property type="entry name" value="TPR_2"/>
</dbReference>